<evidence type="ECO:0000313" key="2">
    <source>
        <dbReference type="EMBL" id="MED6195279.1"/>
    </source>
</evidence>
<comment type="caution">
    <text evidence="2">The sequence shown here is derived from an EMBL/GenBank/DDBJ whole genome shotgun (WGS) entry which is preliminary data.</text>
</comment>
<feature type="region of interest" description="Disordered" evidence="1">
    <location>
        <begin position="27"/>
        <end position="49"/>
    </location>
</feature>
<dbReference type="Proteomes" id="UP001341840">
    <property type="component" value="Unassembled WGS sequence"/>
</dbReference>
<evidence type="ECO:0000313" key="3">
    <source>
        <dbReference type="Proteomes" id="UP001341840"/>
    </source>
</evidence>
<sequence length="158" mass="17685">MKGVGVSHEKILQILWEDYVTRKKGLQQGAPTTSVAAGTRGVPRKGSKAAAPTILEPGNLDELLYPEVVSMRRKLDYSKGSDDYEDYVVTPPVEKCPFFVRVEKSSYITVDELPEFMEMCFRPPQGMKLTAIEMVVAAYIFWEGLDASLVRTATRCVF</sequence>
<proteinExistence type="predicted"/>
<dbReference type="EMBL" id="JASCZI010211627">
    <property type="protein sequence ID" value="MED6195279.1"/>
    <property type="molecule type" value="Genomic_DNA"/>
</dbReference>
<reference evidence="2 3" key="1">
    <citation type="journal article" date="2023" name="Plants (Basel)">
        <title>Bridging the Gap: Combining Genomics and Transcriptomics Approaches to Understand Stylosanthes scabra, an Orphan Legume from the Brazilian Caatinga.</title>
        <authorList>
            <person name="Ferreira-Neto J.R.C."/>
            <person name="da Silva M.D."/>
            <person name="Binneck E."/>
            <person name="de Melo N.F."/>
            <person name="da Silva R.H."/>
            <person name="de Melo A.L.T.M."/>
            <person name="Pandolfi V."/>
            <person name="Bustamante F.O."/>
            <person name="Brasileiro-Vidal A.C."/>
            <person name="Benko-Iseppon A.M."/>
        </authorList>
    </citation>
    <scope>NUCLEOTIDE SEQUENCE [LARGE SCALE GENOMIC DNA]</scope>
    <source>
        <tissue evidence="2">Leaves</tissue>
    </source>
</reference>
<protein>
    <submittedName>
        <fullName evidence="2">Uncharacterized protein</fullName>
    </submittedName>
</protein>
<evidence type="ECO:0000256" key="1">
    <source>
        <dbReference type="SAM" id="MobiDB-lite"/>
    </source>
</evidence>
<keyword evidence="3" id="KW-1185">Reference proteome</keyword>
<organism evidence="2 3">
    <name type="scientific">Stylosanthes scabra</name>
    <dbReference type="NCBI Taxonomy" id="79078"/>
    <lineage>
        <taxon>Eukaryota</taxon>
        <taxon>Viridiplantae</taxon>
        <taxon>Streptophyta</taxon>
        <taxon>Embryophyta</taxon>
        <taxon>Tracheophyta</taxon>
        <taxon>Spermatophyta</taxon>
        <taxon>Magnoliopsida</taxon>
        <taxon>eudicotyledons</taxon>
        <taxon>Gunneridae</taxon>
        <taxon>Pentapetalae</taxon>
        <taxon>rosids</taxon>
        <taxon>fabids</taxon>
        <taxon>Fabales</taxon>
        <taxon>Fabaceae</taxon>
        <taxon>Papilionoideae</taxon>
        <taxon>50 kb inversion clade</taxon>
        <taxon>dalbergioids sensu lato</taxon>
        <taxon>Dalbergieae</taxon>
        <taxon>Pterocarpus clade</taxon>
        <taxon>Stylosanthes</taxon>
    </lineage>
</organism>
<name>A0ABU6XDK0_9FABA</name>
<accession>A0ABU6XDK0</accession>
<gene>
    <name evidence="2" type="ORF">PIB30_036479</name>
</gene>